<feature type="transmembrane region" description="Helical" evidence="5">
    <location>
        <begin position="61"/>
        <end position="79"/>
    </location>
</feature>
<comment type="subcellular location">
    <subcellularLocation>
        <location evidence="1">Membrane</location>
        <topology evidence="1">Multi-pass membrane protein</topology>
    </subcellularLocation>
</comment>
<feature type="transmembrane region" description="Helical" evidence="5">
    <location>
        <begin position="323"/>
        <end position="340"/>
    </location>
</feature>
<dbReference type="EMBL" id="CP103070">
    <property type="protein sequence ID" value="UVO90107.1"/>
    <property type="molecule type" value="Genomic_DNA"/>
</dbReference>
<gene>
    <name evidence="7" type="ORF">NXW39_00475</name>
</gene>
<feature type="transmembrane region" description="Helical" evidence="5">
    <location>
        <begin position="85"/>
        <end position="103"/>
    </location>
</feature>
<dbReference type="RefSeq" id="WP_258727422.1">
    <property type="nucleotide sequence ID" value="NZ_JBCHGY010000003.1"/>
</dbReference>
<dbReference type="GO" id="GO:0016874">
    <property type="term" value="F:ligase activity"/>
    <property type="evidence" value="ECO:0007669"/>
    <property type="project" value="UniProtKB-KW"/>
</dbReference>
<evidence type="ECO:0000256" key="5">
    <source>
        <dbReference type="SAM" id="Phobius"/>
    </source>
</evidence>
<evidence type="ECO:0000256" key="4">
    <source>
        <dbReference type="ARBA" id="ARBA00023136"/>
    </source>
</evidence>
<keyword evidence="3 5" id="KW-1133">Transmembrane helix</keyword>
<sequence>MNLRRFPLQQFAMLVYLLFFSIQHLSYSLYTSSFILPFIYMVIVGGLVWSNKKFLIQKYYFLFKILLICICLLFVNYIMHVGTSGLGLFIVLPTLFLQLLFICSAKFSYSALRSFSIYFFVFGLIYTIVDKGEFNTNTIGFVFFVIGVYTTILLENKSLKHLFLLVLVSICILYFISLSDSRTCLVCFLFYLLLRFVPSKLLVNRYFYWGSVFFLTLGSLIYVQFYIFNFLNRDVDLSEYFSFSNKNIYSGRELIWIEALALWGKAPFTGTGSNVHLESFGAVNLHNSILNLLVIYGLPIFSLFLYALFKVLATIKNIVGKDYIAKNSFVAFLAFLLIGFSETSLFVEMFASFLVLAIAMSRVYYKY</sequence>
<dbReference type="InterPro" id="IPR007016">
    <property type="entry name" value="O-antigen_ligase-rel_domated"/>
</dbReference>
<feature type="transmembrane region" description="Helical" evidence="5">
    <location>
        <begin position="110"/>
        <end position="128"/>
    </location>
</feature>
<evidence type="ECO:0000313" key="7">
    <source>
        <dbReference type="EMBL" id="UVO90107.1"/>
    </source>
</evidence>
<keyword evidence="4 5" id="KW-0472">Membrane</keyword>
<feature type="transmembrane region" description="Helical" evidence="5">
    <location>
        <begin position="288"/>
        <end position="311"/>
    </location>
</feature>
<feature type="transmembrane region" description="Helical" evidence="5">
    <location>
        <begin position="29"/>
        <end position="49"/>
    </location>
</feature>
<evidence type="ECO:0000256" key="1">
    <source>
        <dbReference type="ARBA" id="ARBA00004141"/>
    </source>
</evidence>
<accession>A0A9X9NFY0</accession>
<dbReference type="Pfam" id="PF04932">
    <property type="entry name" value="Wzy_C"/>
    <property type="match status" value="1"/>
</dbReference>
<feature type="domain" description="O-antigen ligase-related" evidence="6">
    <location>
        <begin position="168"/>
        <end position="305"/>
    </location>
</feature>
<protein>
    <submittedName>
        <fullName evidence="7">O-antigen ligase family protein</fullName>
    </submittedName>
</protein>
<feature type="transmembrane region" description="Helical" evidence="5">
    <location>
        <begin position="134"/>
        <end position="154"/>
    </location>
</feature>
<reference evidence="7" key="1">
    <citation type="submission" date="2022-08" db="EMBL/GenBank/DDBJ databases">
        <title>Genome Sequencing of Bacteroides fragilis Group Isolates with Nanopore Technology.</title>
        <authorList>
            <person name="Tisza M.J."/>
            <person name="Smith D."/>
            <person name="Dekker J.P."/>
        </authorList>
    </citation>
    <scope>NUCLEOTIDE SEQUENCE</scope>
    <source>
        <strain evidence="7">BFG-49</strain>
    </source>
</reference>
<evidence type="ECO:0000256" key="2">
    <source>
        <dbReference type="ARBA" id="ARBA00022692"/>
    </source>
</evidence>
<evidence type="ECO:0000259" key="6">
    <source>
        <dbReference type="Pfam" id="PF04932"/>
    </source>
</evidence>
<feature type="transmembrane region" description="Helical" evidence="5">
    <location>
        <begin position="206"/>
        <end position="228"/>
    </location>
</feature>
<dbReference type="GO" id="GO:0016020">
    <property type="term" value="C:membrane"/>
    <property type="evidence" value="ECO:0007669"/>
    <property type="project" value="UniProtKB-SubCell"/>
</dbReference>
<dbReference type="Proteomes" id="UP001058403">
    <property type="component" value="Chromosome"/>
</dbReference>
<organism evidence="7 8">
    <name type="scientific">Bacteroides fragilis</name>
    <dbReference type="NCBI Taxonomy" id="817"/>
    <lineage>
        <taxon>Bacteria</taxon>
        <taxon>Pseudomonadati</taxon>
        <taxon>Bacteroidota</taxon>
        <taxon>Bacteroidia</taxon>
        <taxon>Bacteroidales</taxon>
        <taxon>Bacteroidaceae</taxon>
        <taxon>Bacteroides</taxon>
    </lineage>
</organism>
<keyword evidence="2 5" id="KW-0812">Transmembrane</keyword>
<evidence type="ECO:0000313" key="8">
    <source>
        <dbReference type="Proteomes" id="UP001058403"/>
    </source>
</evidence>
<keyword evidence="7" id="KW-0436">Ligase</keyword>
<evidence type="ECO:0000256" key="3">
    <source>
        <dbReference type="ARBA" id="ARBA00022989"/>
    </source>
</evidence>
<name>A0A9X9NFY0_BACFG</name>
<dbReference type="AlphaFoldDB" id="A0A9X9NFY0"/>
<proteinExistence type="predicted"/>
<feature type="transmembrane region" description="Helical" evidence="5">
    <location>
        <begin position="161"/>
        <end position="194"/>
    </location>
</feature>